<dbReference type="GO" id="GO:0005634">
    <property type="term" value="C:nucleus"/>
    <property type="evidence" value="ECO:0007669"/>
    <property type="project" value="UniProtKB-SubCell"/>
</dbReference>
<dbReference type="PANTHER" id="PTHR31319">
    <property type="entry name" value="ZINC FINGER PROTEIN CONSTANS-LIKE 4"/>
    <property type="match status" value="1"/>
</dbReference>
<evidence type="ECO:0000256" key="3">
    <source>
        <dbReference type="PROSITE-ProRule" id="PRU00357"/>
    </source>
</evidence>
<feature type="domain" description="CCT" evidence="4">
    <location>
        <begin position="156"/>
        <end position="198"/>
    </location>
</feature>
<dbReference type="PROSITE" id="PS51017">
    <property type="entry name" value="CCT"/>
    <property type="match status" value="1"/>
</dbReference>
<keyword evidence="2 3" id="KW-0539">Nucleus</keyword>
<comment type="subcellular location">
    <subcellularLocation>
        <location evidence="1 3">Nucleus</location>
    </subcellularLocation>
</comment>
<reference evidence="5" key="1">
    <citation type="submission" date="2023-02" db="EMBL/GenBank/DDBJ databases">
        <title>Genome of toxic invasive species Heracleum sosnowskyi carries increased number of genes despite the absence of recent whole-genome duplications.</title>
        <authorList>
            <person name="Schelkunov M."/>
            <person name="Shtratnikova V."/>
            <person name="Makarenko M."/>
            <person name="Klepikova A."/>
            <person name="Omelchenko D."/>
            <person name="Novikova G."/>
            <person name="Obukhova E."/>
            <person name="Bogdanov V."/>
            <person name="Penin A."/>
            <person name="Logacheva M."/>
        </authorList>
    </citation>
    <scope>NUCLEOTIDE SEQUENCE</scope>
    <source>
        <strain evidence="5">Hsosn_3</strain>
        <tissue evidence="5">Leaf</tissue>
    </source>
</reference>
<evidence type="ECO:0000259" key="4">
    <source>
        <dbReference type="PROSITE" id="PS51017"/>
    </source>
</evidence>
<reference evidence="5" key="2">
    <citation type="submission" date="2023-05" db="EMBL/GenBank/DDBJ databases">
        <authorList>
            <person name="Schelkunov M.I."/>
        </authorList>
    </citation>
    <scope>NUCLEOTIDE SEQUENCE</scope>
    <source>
        <strain evidence="5">Hsosn_3</strain>
        <tissue evidence="5">Leaf</tissue>
    </source>
</reference>
<dbReference type="PANTHER" id="PTHR31319:SF114">
    <property type="entry name" value="OS12G0262400 PROTEIN"/>
    <property type="match status" value="1"/>
</dbReference>
<dbReference type="InterPro" id="IPR010402">
    <property type="entry name" value="CCT_domain"/>
</dbReference>
<dbReference type="GO" id="GO:0009909">
    <property type="term" value="P:regulation of flower development"/>
    <property type="evidence" value="ECO:0007669"/>
    <property type="project" value="InterPro"/>
</dbReference>
<organism evidence="5 6">
    <name type="scientific">Heracleum sosnowskyi</name>
    <dbReference type="NCBI Taxonomy" id="360622"/>
    <lineage>
        <taxon>Eukaryota</taxon>
        <taxon>Viridiplantae</taxon>
        <taxon>Streptophyta</taxon>
        <taxon>Embryophyta</taxon>
        <taxon>Tracheophyta</taxon>
        <taxon>Spermatophyta</taxon>
        <taxon>Magnoliopsida</taxon>
        <taxon>eudicotyledons</taxon>
        <taxon>Gunneridae</taxon>
        <taxon>Pentapetalae</taxon>
        <taxon>asterids</taxon>
        <taxon>campanulids</taxon>
        <taxon>Apiales</taxon>
        <taxon>Apiaceae</taxon>
        <taxon>Apioideae</taxon>
        <taxon>apioid superclade</taxon>
        <taxon>Tordylieae</taxon>
        <taxon>Tordyliinae</taxon>
        <taxon>Heracleum</taxon>
    </lineage>
</organism>
<evidence type="ECO:0000313" key="6">
    <source>
        <dbReference type="Proteomes" id="UP001237642"/>
    </source>
</evidence>
<keyword evidence="6" id="KW-1185">Reference proteome</keyword>
<protein>
    <submittedName>
        <fullName evidence="5">CCT domain-containing protein</fullName>
    </submittedName>
</protein>
<gene>
    <name evidence="5" type="ORF">POM88_016058</name>
</gene>
<accession>A0AAD8IPV2</accession>
<proteinExistence type="predicted"/>
<comment type="caution">
    <text evidence="5">The sequence shown here is derived from an EMBL/GenBank/DDBJ whole genome shotgun (WGS) entry which is preliminary data.</text>
</comment>
<evidence type="ECO:0000256" key="1">
    <source>
        <dbReference type="ARBA" id="ARBA00004123"/>
    </source>
</evidence>
<dbReference type="EMBL" id="JAUIZM010000004">
    <property type="protein sequence ID" value="KAK1387880.1"/>
    <property type="molecule type" value="Genomic_DNA"/>
</dbReference>
<dbReference type="InterPro" id="IPR045281">
    <property type="entry name" value="CONSTANS-like"/>
</dbReference>
<sequence>MAFTPHYLSNYNFSNGFCEFPPASGGDGVGLAMWCEENLPLFDNLMNGVGNYMVPSESDMTSSSISTMPLPQDYDSAQATWNMQAAHVPEMSIGFAVGNQPEGCEFGEECSGFASNFWAEQYSSATTNSWEIKGEQAVQESEEPAMKIGRYSVEERKDRISRYLKKRNQRNFNKTIKYACRKTLADKRVRVRGRFAKNNEASSDQDETVMKNKRNLHQDSFNANFFQIKHDDDEWLEAVASFMYLPYING</sequence>
<dbReference type="Pfam" id="PF06203">
    <property type="entry name" value="CCT"/>
    <property type="match status" value="1"/>
</dbReference>
<evidence type="ECO:0000313" key="5">
    <source>
        <dbReference type="EMBL" id="KAK1387880.1"/>
    </source>
</evidence>
<dbReference type="Proteomes" id="UP001237642">
    <property type="component" value="Unassembled WGS sequence"/>
</dbReference>
<dbReference type="GO" id="GO:0003700">
    <property type="term" value="F:DNA-binding transcription factor activity"/>
    <property type="evidence" value="ECO:0007669"/>
    <property type="project" value="TreeGrafter"/>
</dbReference>
<name>A0AAD8IPV2_9APIA</name>
<dbReference type="AlphaFoldDB" id="A0AAD8IPV2"/>
<evidence type="ECO:0000256" key="2">
    <source>
        <dbReference type="ARBA" id="ARBA00023242"/>
    </source>
</evidence>